<evidence type="ECO:0000313" key="2">
    <source>
        <dbReference type="EMBL" id="VEL12783.1"/>
    </source>
</evidence>
<gene>
    <name evidence="2" type="ORF">PXEA_LOCUS6223</name>
</gene>
<feature type="compositionally biased region" description="Polar residues" evidence="1">
    <location>
        <begin position="84"/>
        <end position="95"/>
    </location>
</feature>
<name>A0A448WIX3_9PLAT</name>
<evidence type="ECO:0000256" key="1">
    <source>
        <dbReference type="SAM" id="MobiDB-lite"/>
    </source>
</evidence>
<accession>A0A448WIX3</accession>
<dbReference type="EMBL" id="CAAALY010015824">
    <property type="protein sequence ID" value="VEL12783.1"/>
    <property type="molecule type" value="Genomic_DNA"/>
</dbReference>
<keyword evidence="3" id="KW-1185">Reference proteome</keyword>
<comment type="caution">
    <text evidence="2">The sequence shown here is derived from an EMBL/GenBank/DDBJ whole genome shotgun (WGS) entry which is preliminary data.</text>
</comment>
<dbReference type="AlphaFoldDB" id="A0A448WIX3"/>
<protein>
    <submittedName>
        <fullName evidence="2">Uncharacterized protein</fullName>
    </submittedName>
</protein>
<reference evidence="2" key="1">
    <citation type="submission" date="2018-11" db="EMBL/GenBank/DDBJ databases">
        <authorList>
            <consortium name="Pathogen Informatics"/>
        </authorList>
    </citation>
    <scope>NUCLEOTIDE SEQUENCE</scope>
</reference>
<proteinExistence type="predicted"/>
<feature type="region of interest" description="Disordered" evidence="1">
    <location>
        <begin position="71"/>
        <end position="114"/>
    </location>
</feature>
<dbReference type="Proteomes" id="UP000784294">
    <property type="component" value="Unassembled WGS sequence"/>
</dbReference>
<feature type="compositionally biased region" description="Basic and acidic residues" evidence="1">
    <location>
        <begin position="99"/>
        <end position="110"/>
    </location>
</feature>
<organism evidence="2 3">
    <name type="scientific">Protopolystoma xenopodis</name>
    <dbReference type="NCBI Taxonomy" id="117903"/>
    <lineage>
        <taxon>Eukaryota</taxon>
        <taxon>Metazoa</taxon>
        <taxon>Spiralia</taxon>
        <taxon>Lophotrochozoa</taxon>
        <taxon>Platyhelminthes</taxon>
        <taxon>Monogenea</taxon>
        <taxon>Polyopisthocotylea</taxon>
        <taxon>Polystomatidea</taxon>
        <taxon>Polystomatidae</taxon>
        <taxon>Protopolystoma</taxon>
    </lineage>
</organism>
<evidence type="ECO:0000313" key="3">
    <source>
        <dbReference type="Proteomes" id="UP000784294"/>
    </source>
</evidence>
<sequence>MATSHGSGNCQNYLHSLPVSGRQFVPSNESLRFDDAMTTSPVSCQGSSISSIASVRQTAALHQSEARLVGLDPGARSRSPPQRPSAQLTAESYSSRRPAHLDHSGLDETAHQASSEPGSLSRVWFTFRDGYTAAVLLETRPNGRCLLRIERDGSEVETDADDVERYRYSSPVWYTVFDGSVGFFEIAGPLLPHKAPSGEDLSLVVDEMDSDEACRICLA</sequence>